<comment type="caution">
    <text evidence="1">The sequence shown here is derived from an EMBL/GenBank/DDBJ whole genome shotgun (WGS) entry which is preliminary data.</text>
</comment>
<reference evidence="1 2" key="1">
    <citation type="submission" date="2020-02" db="EMBL/GenBank/DDBJ databases">
        <authorList>
            <person name="Zhang X.-Y."/>
        </authorList>
    </citation>
    <scope>NUCLEOTIDE SEQUENCE [LARGE SCALE GENOMIC DNA]</scope>
    <source>
        <strain evidence="1 2">C33</strain>
    </source>
</reference>
<dbReference type="PANTHER" id="PTHR34496">
    <property type="entry name" value="GLCNAC TRANSFERASE-RELATED"/>
    <property type="match status" value="1"/>
</dbReference>
<dbReference type="Proteomes" id="UP000484885">
    <property type="component" value="Unassembled WGS sequence"/>
</dbReference>
<keyword evidence="2" id="KW-1185">Reference proteome</keyword>
<dbReference type="InterPro" id="IPR021067">
    <property type="entry name" value="Glycosyltransferase"/>
</dbReference>
<accession>A0A845UYC0</accession>
<evidence type="ECO:0008006" key="3">
    <source>
        <dbReference type="Google" id="ProtNLM"/>
    </source>
</evidence>
<name>A0A845UYC0_9GAMM</name>
<dbReference type="EMBL" id="JAAGSC010000031">
    <property type="protein sequence ID" value="NDY94870.1"/>
    <property type="molecule type" value="Genomic_DNA"/>
</dbReference>
<protein>
    <recommendedName>
        <fullName evidence="3">Glycosyltransferase 2-like domain-containing protein</fullName>
    </recommendedName>
</protein>
<dbReference type="AlphaFoldDB" id="A0A845UYC0"/>
<proteinExistence type="predicted"/>
<evidence type="ECO:0000313" key="2">
    <source>
        <dbReference type="Proteomes" id="UP000484885"/>
    </source>
</evidence>
<sequence length="161" mass="17843">MTGMEKASIFVSIAAFCDPFLRFTIESLFKQASVPETLVLGVVDQSAEPIGPWLAAQPFADQVRYLHIDPLHSRGVCWARHLAQTLYDDEAYFLQVDSHTWFAARCDDALRAGDRKIAGGFHRAQRHRLSEPAHRLAQVRPGQGVAVMSELRPCLSPGPGC</sequence>
<evidence type="ECO:0000313" key="1">
    <source>
        <dbReference type="EMBL" id="NDY94870.1"/>
    </source>
</evidence>
<organism evidence="1 2">
    <name type="scientific">Wenzhouxiangella limi</name>
    <dbReference type="NCBI Taxonomy" id="2707351"/>
    <lineage>
        <taxon>Bacteria</taxon>
        <taxon>Pseudomonadati</taxon>
        <taxon>Pseudomonadota</taxon>
        <taxon>Gammaproteobacteria</taxon>
        <taxon>Chromatiales</taxon>
        <taxon>Wenzhouxiangellaceae</taxon>
        <taxon>Wenzhouxiangella</taxon>
    </lineage>
</organism>
<gene>
    <name evidence="1" type="ORF">G3I74_03900</name>
</gene>
<dbReference type="Pfam" id="PF11397">
    <property type="entry name" value="GlcNAc"/>
    <property type="match status" value="2"/>
</dbReference>
<dbReference type="PANTHER" id="PTHR34496:SF10">
    <property type="entry name" value="GLCNAC TRANSFERASE"/>
    <property type="match status" value="1"/>
</dbReference>